<gene>
    <name evidence="1" type="ORF">DPMN_050856</name>
</gene>
<proteinExistence type="predicted"/>
<accession>A0A9D4CHJ8</accession>
<sequence length="356" mass="40516">MNSEHPGGHVFQQTGTIFVHIQGYILTKFHENWAINVKFKSVNKQNAPPPGDHVFQPTGTIFKLVQDIIGSNLLTKFHANQTINVASRVHIKKYTPPPYIIGTNLLTKVLTRKMPRPLVAMINLMAKFHNDRTINVASRMLTRKNATLPWRPCFSTNRNHFKLIQNIIGPNLLTKFHEDRTINVASRVFTSKNAPPPEIVGMNLLTKFHEDRTINVASRVFTLKNAPPPGGHVFKATSIIFKLIKNIISRNFLTKFHEDRTINVDSRVLTSQDFQANITIFELVQDIIKTNLLTTFHEDWTINATVDAAPLNARRMTDKRRSQKLTMSTMCSVRFSARKGDKFISLKAALKTHSDF</sequence>
<evidence type="ECO:0000313" key="2">
    <source>
        <dbReference type="Proteomes" id="UP000828390"/>
    </source>
</evidence>
<organism evidence="1 2">
    <name type="scientific">Dreissena polymorpha</name>
    <name type="common">Zebra mussel</name>
    <name type="synonym">Mytilus polymorpha</name>
    <dbReference type="NCBI Taxonomy" id="45954"/>
    <lineage>
        <taxon>Eukaryota</taxon>
        <taxon>Metazoa</taxon>
        <taxon>Spiralia</taxon>
        <taxon>Lophotrochozoa</taxon>
        <taxon>Mollusca</taxon>
        <taxon>Bivalvia</taxon>
        <taxon>Autobranchia</taxon>
        <taxon>Heteroconchia</taxon>
        <taxon>Euheterodonta</taxon>
        <taxon>Imparidentia</taxon>
        <taxon>Neoheterodontei</taxon>
        <taxon>Myida</taxon>
        <taxon>Dreissenoidea</taxon>
        <taxon>Dreissenidae</taxon>
        <taxon>Dreissena</taxon>
    </lineage>
</organism>
<dbReference type="AlphaFoldDB" id="A0A9D4CHJ8"/>
<reference evidence="1" key="1">
    <citation type="journal article" date="2019" name="bioRxiv">
        <title>The Genome of the Zebra Mussel, Dreissena polymorpha: A Resource for Invasive Species Research.</title>
        <authorList>
            <person name="McCartney M.A."/>
            <person name="Auch B."/>
            <person name="Kono T."/>
            <person name="Mallez S."/>
            <person name="Zhang Y."/>
            <person name="Obille A."/>
            <person name="Becker A."/>
            <person name="Abrahante J.E."/>
            <person name="Garbe J."/>
            <person name="Badalamenti J.P."/>
            <person name="Herman A."/>
            <person name="Mangelson H."/>
            <person name="Liachko I."/>
            <person name="Sullivan S."/>
            <person name="Sone E.D."/>
            <person name="Koren S."/>
            <person name="Silverstein K.A.T."/>
            <person name="Beckman K.B."/>
            <person name="Gohl D.M."/>
        </authorList>
    </citation>
    <scope>NUCLEOTIDE SEQUENCE</scope>
    <source>
        <strain evidence="1">Duluth1</strain>
        <tissue evidence="1">Whole animal</tissue>
    </source>
</reference>
<dbReference type="Proteomes" id="UP000828390">
    <property type="component" value="Unassembled WGS sequence"/>
</dbReference>
<name>A0A9D4CHJ8_DREPO</name>
<reference evidence="1" key="2">
    <citation type="submission" date="2020-11" db="EMBL/GenBank/DDBJ databases">
        <authorList>
            <person name="McCartney M.A."/>
            <person name="Auch B."/>
            <person name="Kono T."/>
            <person name="Mallez S."/>
            <person name="Becker A."/>
            <person name="Gohl D.M."/>
            <person name="Silverstein K.A.T."/>
            <person name="Koren S."/>
            <person name="Bechman K.B."/>
            <person name="Herman A."/>
            <person name="Abrahante J.E."/>
            <person name="Garbe J."/>
        </authorList>
    </citation>
    <scope>NUCLEOTIDE SEQUENCE</scope>
    <source>
        <strain evidence="1">Duluth1</strain>
        <tissue evidence="1">Whole animal</tissue>
    </source>
</reference>
<comment type="caution">
    <text evidence="1">The sequence shown here is derived from an EMBL/GenBank/DDBJ whole genome shotgun (WGS) entry which is preliminary data.</text>
</comment>
<dbReference type="EMBL" id="JAIWYP010000012">
    <property type="protein sequence ID" value="KAH3725027.1"/>
    <property type="molecule type" value="Genomic_DNA"/>
</dbReference>
<evidence type="ECO:0000313" key="1">
    <source>
        <dbReference type="EMBL" id="KAH3725027.1"/>
    </source>
</evidence>
<protein>
    <submittedName>
        <fullName evidence="1">Uncharacterized protein</fullName>
    </submittedName>
</protein>
<keyword evidence="2" id="KW-1185">Reference proteome</keyword>